<dbReference type="InterPro" id="IPR004358">
    <property type="entry name" value="Sig_transdc_His_kin-like_C"/>
</dbReference>
<evidence type="ECO:0000256" key="10">
    <source>
        <dbReference type="ARBA" id="ARBA00023136"/>
    </source>
</evidence>
<dbReference type="SMART" id="SM00388">
    <property type="entry name" value="HisKA"/>
    <property type="match status" value="1"/>
</dbReference>
<proteinExistence type="predicted"/>
<comment type="caution">
    <text evidence="13">The sequence shown here is derived from an EMBL/GenBank/DDBJ whole genome shotgun (WGS) entry which is preliminary data.</text>
</comment>
<dbReference type="Pfam" id="PF00512">
    <property type="entry name" value="HisKA"/>
    <property type="match status" value="1"/>
</dbReference>
<dbReference type="InterPro" id="IPR003594">
    <property type="entry name" value="HATPase_dom"/>
</dbReference>
<dbReference type="Pfam" id="PF02518">
    <property type="entry name" value="HATPase_c"/>
    <property type="match status" value="1"/>
</dbReference>
<dbReference type="PROSITE" id="PS50109">
    <property type="entry name" value="HIS_KIN"/>
    <property type="match status" value="1"/>
</dbReference>
<dbReference type="SMART" id="SM00387">
    <property type="entry name" value="HATPase_c"/>
    <property type="match status" value="1"/>
</dbReference>
<keyword evidence="6 11" id="KW-0812">Transmembrane</keyword>
<dbReference type="PANTHER" id="PTHR45436:SF5">
    <property type="entry name" value="SENSOR HISTIDINE KINASE TRCS"/>
    <property type="match status" value="1"/>
</dbReference>
<keyword evidence="14" id="KW-1185">Reference proteome</keyword>
<dbReference type="InterPro" id="IPR050428">
    <property type="entry name" value="TCS_sensor_his_kinase"/>
</dbReference>
<reference evidence="13 14" key="1">
    <citation type="submission" date="2024-09" db="EMBL/GenBank/DDBJ databases">
        <authorList>
            <person name="Sun Q."/>
            <person name="Mori K."/>
        </authorList>
    </citation>
    <scope>NUCLEOTIDE SEQUENCE [LARGE SCALE GENOMIC DNA]</scope>
    <source>
        <strain evidence="13 14">TBRC 4576</strain>
    </source>
</reference>
<evidence type="ECO:0000256" key="6">
    <source>
        <dbReference type="ARBA" id="ARBA00022692"/>
    </source>
</evidence>
<evidence type="ECO:0000256" key="2">
    <source>
        <dbReference type="ARBA" id="ARBA00004370"/>
    </source>
</evidence>
<dbReference type="PRINTS" id="PR00344">
    <property type="entry name" value="BCTRLSENSOR"/>
</dbReference>
<feature type="transmembrane region" description="Helical" evidence="11">
    <location>
        <begin position="21"/>
        <end position="43"/>
    </location>
</feature>
<dbReference type="Proteomes" id="UP001589691">
    <property type="component" value="Unassembled WGS sequence"/>
</dbReference>
<feature type="domain" description="Histidine kinase" evidence="12">
    <location>
        <begin position="248"/>
        <end position="460"/>
    </location>
</feature>
<dbReference type="EMBL" id="JBHLZY010000018">
    <property type="protein sequence ID" value="MFB9769653.1"/>
    <property type="molecule type" value="Genomic_DNA"/>
</dbReference>
<gene>
    <name evidence="13" type="ORF">ACFFLI_07220</name>
</gene>
<keyword evidence="5" id="KW-0808">Transferase</keyword>
<dbReference type="CDD" id="cd00082">
    <property type="entry name" value="HisKA"/>
    <property type="match status" value="1"/>
</dbReference>
<evidence type="ECO:0000313" key="14">
    <source>
        <dbReference type="Proteomes" id="UP001589691"/>
    </source>
</evidence>
<dbReference type="SUPFAM" id="SSF55874">
    <property type="entry name" value="ATPase domain of HSP90 chaperone/DNA topoisomerase II/histidine kinase"/>
    <property type="match status" value="1"/>
</dbReference>
<evidence type="ECO:0000256" key="8">
    <source>
        <dbReference type="ARBA" id="ARBA00022989"/>
    </source>
</evidence>
<organism evidence="13 14">
    <name type="scientific">Lactiplantibacillus modestisalitolerans</name>
    <dbReference type="NCBI Taxonomy" id="1457219"/>
    <lineage>
        <taxon>Bacteria</taxon>
        <taxon>Bacillati</taxon>
        <taxon>Bacillota</taxon>
        <taxon>Bacilli</taxon>
        <taxon>Lactobacillales</taxon>
        <taxon>Lactobacillaceae</taxon>
        <taxon>Lactiplantibacillus</taxon>
    </lineage>
</organism>
<comment type="subcellular location">
    <subcellularLocation>
        <location evidence="2">Membrane</location>
    </subcellularLocation>
</comment>
<evidence type="ECO:0000256" key="1">
    <source>
        <dbReference type="ARBA" id="ARBA00000085"/>
    </source>
</evidence>
<evidence type="ECO:0000256" key="9">
    <source>
        <dbReference type="ARBA" id="ARBA00023012"/>
    </source>
</evidence>
<dbReference type="EC" id="2.7.13.3" evidence="3"/>
<dbReference type="Gene3D" id="3.30.565.10">
    <property type="entry name" value="Histidine kinase-like ATPase, C-terminal domain"/>
    <property type="match status" value="1"/>
</dbReference>
<dbReference type="Gene3D" id="1.10.287.130">
    <property type="match status" value="1"/>
</dbReference>
<keyword evidence="8 11" id="KW-1133">Transmembrane helix</keyword>
<evidence type="ECO:0000259" key="12">
    <source>
        <dbReference type="PROSITE" id="PS50109"/>
    </source>
</evidence>
<sequence>MKKKHPVPTYEQVITQAMRRLILTITLMVSLITLCIVGTQQTLNTTREAQNLLTSLHQANIRDVPSFIQWNNTTTRNTKQPAFIRVTTPKTTVTSATKTKQVILTSPSSKTFFARHRQKLIGPFTYVRGFGFFLTYQQKDGQNTYQLWVSLRRLINSLIVLIVLLILVASCAMTIGAWWAHRLAMRLSAPTIALVHETKYRSNNPDRDQPTLQVPASPREIHDLGQAFNDLLVTQNQRLQRERQFISDASHELRTPIAAIRGNLSLIRRRGTAHPEVIPESLGFIDEESLRMQHLIENLLHLSRADRAQLQLTDQDLSFIALQLGEHYQPSLTQPLNLDVEPNVHVAGNGEMIQQIIVALLDNAHKYSPADQPITLSVHQTATQVTLAVADCGEGIPADQRQAIFQRFYRVDQSRSQAVEGSGLGLAIVQQLVHLNQAKIMVSANQPQGSRFTVTWQRPATK</sequence>
<dbReference type="SUPFAM" id="SSF47384">
    <property type="entry name" value="Homodimeric domain of signal transducing histidine kinase"/>
    <property type="match status" value="1"/>
</dbReference>
<evidence type="ECO:0000256" key="7">
    <source>
        <dbReference type="ARBA" id="ARBA00022777"/>
    </source>
</evidence>
<keyword evidence="7 13" id="KW-0418">Kinase</keyword>
<evidence type="ECO:0000256" key="5">
    <source>
        <dbReference type="ARBA" id="ARBA00022679"/>
    </source>
</evidence>
<accession>A0ABV5WUH6</accession>
<dbReference type="InterPro" id="IPR036097">
    <property type="entry name" value="HisK_dim/P_sf"/>
</dbReference>
<evidence type="ECO:0000256" key="3">
    <source>
        <dbReference type="ARBA" id="ARBA00012438"/>
    </source>
</evidence>
<evidence type="ECO:0000313" key="13">
    <source>
        <dbReference type="EMBL" id="MFB9769653.1"/>
    </source>
</evidence>
<evidence type="ECO:0000256" key="4">
    <source>
        <dbReference type="ARBA" id="ARBA00022553"/>
    </source>
</evidence>
<dbReference type="PANTHER" id="PTHR45436">
    <property type="entry name" value="SENSOR HISTIDINE KINASE YKOH"/>
    <property type="match status" value="1"/>
</dbReference>
<protein>
    <recommendedName>
        <fullName evidence="3">histidine kinase</fullName>
        <ecNumber evidence="3">2.7.13.3</ecNumber>
    </recommendedName>
</protein>
<keyword evidence="9" id="KW-0902">Two-component regulatory system</keyword>
<dbReference type="InterPro" id="IPR003661">
    <property type="entry name" value="HisK_dim/P_dom"/>
</dbReference>
<keyword evidence="10 11" id="KW-0472">Membrane</keyword>
<dbReference type="RefSeq" id="WP_137642946.1">
    <property type="nucleotide sequence ID" value="NZ_BJEA01000012.1"/>
</dbReference>
<comment type="catalytic activity">
    <reaction evidence="1">
        <text>ATP + protein L-histidine = ADP + protein N-phospho-L-histidine.</text>
        <dbReference type="EC" id="2.7.13.3"/>
    </reaction>
</comment>
<name>A0ABV5WUH6_9LACO</name>
<dbReference type="GO" id="GO:0016301">
    <property type="term" value="F:kinase activity"/>
    <property type="evidence" value="ECO:0007669"/>
    <property type="project" value="UniProtKB-KW"/>
</dbReference>
<keyword evidence="4" id="KW-0597">Phosphoprotein</keyword>
<dbReference type="InterPro" id="IPR005467">
    <property type="entry name" value="His_kinase_dom"/>
</dbReference>
<dbReference type="CDD" id="cd00075">
    <property type="entry name" value="HATPase"/>
    <property type="match status" value="1"/>
</dbReference>
<feature type="transmembrane region" description="Helical" evidence="11">
    <location>
        <begin position="154"/>
        <end position="180"/>
    </location>
</feature>
<dbReference type="InterPro" id="IPR036890">
    <property type="entry name" value="HATPase_C_sf"/>
</dbReference>
<evidence type="ECO:0000256" key="11">
    <source>
        <dbReference type="SAM" id="Phobius"/>
    </source>
</evidence>